<feature type="region of interest" description="Disordered" evidence="1">
    <location>
        <begin position="1"/>
        <end position="43"/>
    </location>
</feature>
<gene>
    <name evidence="2" type="ORF">LCGC14_1822590</name>
</gene>
<proteinExistence type="predicted"/>
<evidence type="ECO:0000256" key="1">
    <source>
        <dbReference type="SAM" id="MobiDB-lite"/>
    </source>
</evidence>
<accession>A0A0F9IY67</accession>
<protein>
    <submittedName>
        <fullName evidence="2">Uncharacterized protein</fullName>
    </submittedName>
</protein>
<sequence length="105" mass="11612">MIKKNITLATLNRTERTNERTNDRAMSAPEDDNNQSADGTTPEWLRDFISWRKGQPGGEDACRRSAQQPVAELVLGGGNAQSTVKFNIKVDADGTEHWTKCSAHP</sequence>
<name>A0A0F9IY67_9ZZZZ</name>
<reference evidence="2" key="1">
    <citation type="journal article" date="2015" name="Nature">
        <title>Complex archaea that bridge the gap between prokaryotes and eukaryotes.</title>
        <authorList>
            <person name="Spang A."/>
            <person name="Saw J.H."/>
            <person name="Jorgensen S.L."/>
            <person name="Zaremba-Niedzwiedzka K."/>
            <person name="Martijn J."/>
            <person name="Lind A.E."/>
            <person name="van Eijk R."/>
            <person name="Schleper C."/>
            <person name="Guy L."/>
            <person name="Ettema T.J."/>
        </authorList>
    </citation>
    <scope>NUCLEOTIDE SEQUENCE</scope>
</reference>
<dbReference type="EMBL" id="LAZR01017871">
    <property type="protein sequence ID" value="KKL98620.1"/>
    <property type="molecule type" value="Genomic_DNA"/>
</dbReference>
<feature type="compositionally biased region" description="Basic and acidic residues" evidence="1">
    <location>
        <begin position="13"/>
        <end position="23"/>
    </location>
</feature>
<dbReference type="AlphaFoldDB" id="A0A0F9IY67"/>
<organism evidence="2">
    <name type="scientific">marine sediment metagenome</name>
    <dbReference type="NCBI Taxonomy" id="412755"/>
    <lineage>
        <taxon>unclassified sequences</taxon>
        <taxon>metagenomes</taxon>
        <taxon>ecological metagenomes</taxon>
    </lineage>
</organism>
<evidence type="ECO:0000313" key="2">
    <source>
        <dbReference type="EMBL" id="KKL98620.1"/>
    </source>
</evidence>
<comment type="caution">
    <text evidence="2">The sequence shown here is derived from an EMBL/GenBank/DDBJ whole genome shotgun (WGS) entry which is preliminary data.</text>
</comment>